<dbReference type="STRING" id="76114.ebD96"/>
<keyword evidence="1" id="KW-0472">Membrane</keyword>
<dbReference type="AlphaFoldDB" id="Q5P047"/>
<accession>Q5P047</accession>
<keyword evidence="1" id="KW-0812">Transmembrane</keyword>
<gene>
    <name evidence="2" type="ORF">ebD96</name>
</gene>
<dbReference type="KEGG" id="eba:ebD96"/>
<keyword evidence="3" id="KW-1185">Reference proteome</keyword>
<keyword evidence="1" id="KW-1133">Transmembrane helix</keyword>
<dbReference type="EMBL" id="CR555306">
    <property type="protein sequence ID" value="CAI09317.1"/>
    <property type="molecule type" value="Genomic_DNA"/>
</dbReference>
<organism evidence="2 3">
    <name type="scientific">Aromatoleum aromaticum (strain DSM 19018 / LMG 30748 / EbN1)</name>
    <name type="common">Azoarcus sp. (strain EbN1)</name>
    <dbReference type="NCBI Taxonomy" id="76114"/>
    <lineage>
        <taxon>Bacteria</taxon>
        <taxon>Pseudomonadati</taxon>
        <taxon>Pseudomonadota</taxon>
        <taxon>Betaproteobacteria</taxon>
        <taxon>Rhodocyclales</taxon>
        <taxon>Rhodocyclaceae</taxon>
        <taxon>Aromatoleum</taxon>
    </lineage>
</organism>
<evidence type="ECO:0000313" key="2">
    <source>
        <dbReference type="EMBL" id="CAI09317.1"/>
    </source>
</evidence>
<dbReference type="HOGENOM" id="CLU_1381624_0_0_4"/>
<dbReference type="Proteomes" id="UP000006552">
    <property type="component" value="Chromosome"/>
</dbReference>
<evidence type="ECO:0000256" key="1">
    <source>
        <dbReference type="SAM" id="Phobius"/>
    </source>
</evidence>
<protein>
    <submittedName>
        <fullName evidence="2">Uncharacterized protein</fullName>
    </submittedName>
</protein>
<feature type="transmembrane region" description="Helical" evidence="1">
    <location>
        <begin position="102"/>
        <end position="121"/>
    </location>
</feature>
<reference evidence="2 3" key="1">
    <citation type="journal article" date="2005" name="Arch. Microbiol.">
        <title>The genome sequence of an anaerobic aromatic-degrading denitrifying bacterium, strain EbN1.</title>
        <authorList>
            <person name="Rabus R."/>
            <person name="Kube M."/>
            <person name="Heider J."/>
            <person name="Beck A."/>
            <person name="Heitmann K."/>
            <person name="Widdel F."/>
            <person name="Reinhardt R."/>
        </authorList>
    </citation>
    <scope>NUCLEOTIDE SEQUENCE [LARGE SCALE GENOMIC DNA]</scope>
    <source>
        <strain evidence="2 3">EbN1</strain>
    </source>
</reference>
<proteinExistence type="predicted"/>
<sequence length="197" mass="21234">MSAAKLAVDASSSCPRSDRVVRLRSSSLGARARCRRRATLMSVHFLGRRVDLGLVVTLDSARHVDAGGRRLGAFGCACFEPPLATERISASLLEPFFGDPEAVMMCLLVFLSLLTVGASALRKGRRSQAEDAHSRLVRGFAVFTPRRGAGDAARPGYLFERSCRFAPGWSLGALGLLDHRPLAGGADRGEIVWAPRR</sequence>
<evidence type="ECO:0000313" key="3">
    <source>
        <dbReference type="Proteomes" id="UP000006552"/>
    </source>
</evidence>
<name>Q5P047_AROAE</name>